<keyword evidence="3" id="KW-1185">Reference proteome</keyword>
<reference evidence="2 3" key="1">
    <citation type="submission" date="2022-08" db="EMBL/GenBank/DDBJ databases">
        <title>Reclassification of Massilia species as members of the genera Telluria, Duganella, Pseudoduganella, Mokoshia gen. nov. and Zemynaea gen. nov. using orthogonal and non-orthogonal genome-based approaches.</title>
        <authorList>
            <person name="Bowman J.P."/>
        </authorList>
    </citation>
    <scope>NUCLEOTIDE SEQUENCE [LARGE SCALE GENOMIC DNA]</scope>
    <source>
        <strain evidence="2 3">JCM 31605</strain>
    </source>
</reference>
<feature type="chain" id="PRO_5046781367" evidence="1">
    <location>
        <begin position="31"/>
        <end position="150"/>
    </location>
</feature>
<dbReference type="EMBL" id="JANUHB010000001">
    <property type="protein sequence ID" value="MCS0806426.1"/>
    <property type="molecule type" value="Genomic_DNA"/>
</dbReference>
<evidence type="ECO:0000256" key="1">
    <source>
        <dbReference type="SAM" id="SignalP"/>
    </source>
</evidence>
<organism evidence="2 3">
    <name type="scientific">Massilia agilis</name>
    <dbReference type="NCBI Taxonomy" id="1811226"/>
    <lineage>
        <taxon>Bacteria</taxon>
        <taxon>Pseudomonadati</taxon>
        <taxon>Pseudomonadota</taxon>
        <taxon>Betaproteobacteria</taxon>
        <taxon>Burkholderiales</taxon>
        <taxon>Oxalobacteraceae</taxon>
        <taxon>Telluria group</taxon>
        <taxon>Massilia</taxon>
    </lineage>
</organism>
<dbReference type="Pfam" id="PF02635">
    <property type="entry name" value="DsrE"/>
    <property type="match status" value="1"/>
</dbReference>
<protein>
    <submittedName>
        <fullName evidence="2">DsrE family protein</fullName>
    </submittedName>
</protein>
<dbReference type="InterPro" id="IPR003787">
    <property type="entry name" value="Sulphur_relay_DsrE/F-like"/>
</dbReference>
<dbReference type="InterPro" id="IPR006311">
    <property type="entry name" value="TAT_signal"/>
</dbReference>
<comment type="caution">
    <text evidence="2">The sequence shown here is derived from an EMBL/GenBank/DDBJ whole genome shotgun (WGS) entry which is preliminary data.</text>
</comment>
<dbReference type="Proteomes" id="UP001206126">
    <property type="component" value="Unassembled WGS sequence"/>
</dbReference>
<evidence type="ECO:0000313" key="2">
    <source>
        <dbReference type="EMBL" id="MCS0806426.1"/>
    </source>
</evidence>
<feature type="signal peptide" evidence="1">
    <location>
        <begin position="1"/>
        <end position="30"/>
    </location>
</feature>
<proteinExistence type="predicted"/>
<dbReference type="PROSITE" id="PS51318">
    <property type="entry name" value="TAT"/>
    <property type="match status" value="1"/>
</dbReference>
<dbReference type="PANTHER" id="PTHR37691:SF1">
    <property type="entry name" value="BLR3518 PROTEIN"/>
    <property type="match status" value="1"/>
</dbReference>
<dbReference type="Gene3D" id="3.40.1260.10">
    <property type="entry name" value="DsrEFH-like"/>
    <property type="match status" value="1"/>
</dbReference>
<sequence length="150" mass="15619">MTKPSNERRTLVTQSLAAAAAAALCAGAAAAEPARAGGPYKVVIQVSDADPHKWNLTLNNARNAAADLGKDTVIEIVVLGPGIGMLKAGSEVAARITESAAAGIKLVACQNTMRAMHLEPKDMLPEAGYVPSGVGELIRRQHEGYAYLRS</sequence>
<evidence type="ECO:0000313" key="3">
    <source>
        <dbReference type="Proteomes" id="UP001206126"/>
    </source>
</evidence>
<name>A0ABT2D547_9BURK</name>
<dbReference type="RefSeq" id="WP_258820218.1">
    <property type="nucleotide sequence ID" value="NZ_JANUHB010000001.1"/>
</dbReference>
<dbReference type="SUPFAM" id="SSF75169">
    <property type="entry name" value="DsrEFH-like"/>
    <property type="match status" value="1"/>
</dbReference>
<dbReference type="PANTHER" id="PTHR37691">
    <property type="entry name" value="BLR3518 PROTEIN"/>
    <property type="match status" value="1"/>
</dbReference>
<keyword evidence="1" id="KW-0732">Signal</keyword>
<accession>A0ABT2D547</accession>
<gene>
    <name evidence="2" type="ORF">NX774_00610</name>
</gene>
<dbReference type="InterPro" id="IPR027396">
    <property type="entry name" value="DsrEFH-like"/>
</dbReference>